<proteinExistence type="predicted"/>
<gene>
    <name evidence="4" type="ORF">FMM08_11960</name>
</gene>
<dbReference type="AlphaFoldDB" id="A0A5C8ZGW8"/>
<evidence type="ECO:0000313" key="5">
    <source>
        <dbReference type="Proteomes" id="UP000321234"/>
    </source>
</evidence>
<sequence length="321" mass="31036">MSGSPHLRLRRLRTIVMRARRPIRSGAAAATTLVAALLLLPAGGAAAAGPGAPAVEGPAWVRAAHLVPDLPRMDIDLVPRGAESGVTVDGAGYGDVSTYAQVAAGAYDVGVRPAGSSAAAAPVLSSSLQAEPGRAYTVVALGTAAHARLVPLEDDLTPPPAGQARVRVLSAASSASAVDVSAVDGPSIVRGAPFAASTSYTDVPAGRWTLRAQPVAGGSATSTAGTADVVLQAGSTYTLAVTDGRDGASALSVTPVADASGSAGGVLPAGGAATGGGGAADAVQPSPGGFSPVAALLAGASAAAAGAALLLARGRIRWGRR</sequence>
<comment type="caution">
    <text evidence="4">The sequence shown here is derived from an EMBL/GenBank/DDBJ whole genome shotgun (WGS) entry which is preliminary data.</text>
</comment>
<evidence type="ECO:0000313" key="4">
    <source>
        <dbReference type="EMBL" id="TXR56136.1"/>
    </source>
</evidence>
<reference evidence="4 5" key="1">
    <citation type="submission" date="2019-07" db="EMBL/GenBank/DDBJ databases">
        <title>Quadrisphaera sp. strain DD2A genome sequencing and assembly.</title>
        <authorList>
            <person name="Kim I."/>
        </authorList>
    </citation>
    <scope>NUCLEOTIDE SEQUENCE [LARGE SCALE GENOMIC DNA]</scope>
    <source>
        <strain evidence="4 5">DD2A</strain>
    </source>
</reference>
<feature type="chain" id="PRO_5022713625" evidence="2">
    <location>
        <begin position="48"/>
        <end position="321"/>
    </location>
</feature>
<dbReference type="Proteomes" id="UP000321234">
    <property type="component" value="Unassembled WGS sequence"/>
</dbReference>
<organism evidence="4 5">
    <name type="scientific">Quadrisphaera setariae</name>
    <dbReference type="NCBI Taxonomy" id="2593304"/>
    <lineage>
        <taxon>Bacteria</taxon>
        <taxon>Bacillati</taxon>
        <taxon>Actinomycetota</taxon>
        <taxon>Actinomycetes</taxon>
        <taxon>Kineosporiales</taxon>
        <taxon>Kineosporiaceae</taxon>
        <taxon>Quadrisphaera</taxon>
    </lineage>
</organism>
<keyword evidence="5" id="KW-1185">Reference proteome</keyword>
<dbReference type="InterPro" id="IPR025510">
    <property type="entry name" value="DUF4397"/>
</dbReference>
<dbReference type="Pfam" id="PF14344">
    <property type="entry name" value="DUF4397"/>
    <property type="match status" value="1"/>
</dbReference>
<keyword evidence="1" id="KW-0472">Membrane</keyword>
<accession>A0A5C8ZGW8</accession>
<keyword evidence="1" id="KW-0812">Transmembrane</keyword>
<dbReference type="OrthoDB" id="9783299at2"/>
<dbReference type="EMBL" id="VKAC01000006">
    <property type="protein sequence ID" value="TXR56136.1"/>
    <property type="molecule type" value="Genomic_DNA"/>
</dbReference>
<protein>
    <submittedName>
        <fullName evidence="4">DUF4397 domain-containing protein</fullName>
    </submittedName>
</protein>
<evidence type="ECO:0000256" key="1">
    <source>
        <dbReference type="SAM" id="Phobius"/>
    </source>
</evidence>
<dbReference type="RefSeq" id="WP_147926568.1">
    <property type="nucleotide sequence ID" value="NZ_VKAC01000006.1"/>
</dbReference>
<name>A0A5C8ZGW8_9ACTN</name>
<feature type="transmembrane region" description="Helical" evidence="1">
    <location>
        <begin position="293"/>
        <end position="312"/>
    </location>
</feature>
<keyword evidence="1" id="KW-1133">Transmembrane helix</keyword>
<keyword evidence="2" id="KW-0732">Signal</keyword>
<evidence type="ECO:0000259" key="3">
    <source>
        <dbReference type="Pfam" id="PF14344"/>
    </source>
</evidence>
<feature type="signal peptide" evidence="2">
    <location>
        <begin position="1"/>
        <end position="47"/>
    </location>
</feature>
<evidence type="ECO:0000256" key="2">
    <source>
        <dbReference type="SAM" id="SignalP"/>
    </source>
</evidence>
<feature type="domain" description="DUF4397" evidence="3">
    <location>
        <begin position="59"/>
        <end position="180"/>
    </location>
</feature>